<feature type="transmembrane region" description="Helical" evidence="7">
    <location>
        <begin position="356"/>
        <end position="375"/>
    </location>
</feature>
<reference evidence="9 10" key="1">
    <citation type="submission" date="2018-10" db="EMBL/GenBank/DDBJ databases">
        <authorList>
            <person name="Perry B.J."/>
            <person name="Sullivan J.T."/>
            <person name="Murphy R.J.T."/>
            <person name="Ramsay J.P."/>
            <person name="Ronson C.W."/>
        </authorList>
    </citation>
    <scope>NUCLEOTIDE SEQUENCE [LARGE SCALE GENOMIC DNA]</scope>
    <source>
        <strain evidence="9 10">R88b</strain>
    </source>
</reference>
<dbReference type="SUPFAM" id="SSF144091">
    <property type="entry name" value="Rhomboid-like"/>
    <property type="match status" value="1"/>
</dbReference>
<dbReference type="PANTHER" id="PTHR43731">
    <property type="entry name" value="RHOMBOID PROTEASE"/>
    <property type="match status" value="1"/>
</dbReference>
<keyword evidence="6 7" id="KW-0472">Membrane</keyword>
<dbReference type="GO" id="GO:0004252">
    <property type="term" value="F:serine-type endopeptidase activity"/>
    <property type="evidence" value="ECO:0007669"/>
    <property type="project" value="InterPro"/>
</dbReference>
<keyword evidence="4" id="KW-0378">Hydrolase</keyword>
<organism evidence="9 10">
    <name type="scientific">Mesorhizobium loti R88b</name>
    <dbReference type="NCBI Taxonomy" id="935548"/>
    <lineage>
        <taxon>Bacteria</taxon>
        <taxon>Pseudomonadati</taxon>
        <taxon>Pseudomonadota</taxon>
        <taxon>Alphaproteobacteria</taxon>
        <taxon>Hyphomicrobiales</taxon>
        <taxon>Phyllobacteriaceae</taxon>
        <taxon>Mesorhizobium</taxon>
    </lineage>
</organism>
<feature type="transmembrane region" description="Helical" evidence="7">
    <location>
        <begin position="413"/>
        <end position="431"/>
    </location>
</feature>
<dbReference type="AlphaFoldDB" id="A0A6M7WQH2"/>
<gene>
    <name evidence="9" type="ORF">EB235_11365</name>
</gene>
<dbReference type="Pfam" id="PF01694">
    <property type="entry name" value="Rhomboid"/>
    <property type="match status" value="1"/>
</dbReference>
<dbReference type="InterPro" id="IPR022764">
    <property type="entry name" value="Peptidase_S54_rhomboid_dom"/>
</dbReference>
<evidence type="ECO:0000256" key="4">
    <source>
        <dbReference type="ARBA" id="ARBA00022801"/>
    </source>
</evidence>
<feature type="transmembrane region" description="Helical" evidence="7">
    <location>
        <begin position="326"/>
        <end position="344"/>
    </location>
</feature>
<evidence type="ECO:0000256" key="7">
    <source>
        <dbReference type="SAM" id="Phobius"/>
    </source>
</evidence>
<keyword evidence="9" id="KW-0645">Protease</keyword>
<dbReference type="PANTHER" id="PTHR43731:SF14">
    <property type="entry name" value="PRESENILIN-ASSOCIATED RHOMBOID-LIKE PROTEIN, MITOCHONDRIAL"/>
    <property type="match status" value="1"/>
</dbReference>
<feature type="transmembrane region" description="Helical" evidence="7">
    <location>
        <begin position="183"/>
        <end position="204"/>
    </location>
</feature>
<evidence type="ECO:0000256" key="5">
    <source>
        <dbReference type="ARBA" id="ARBA00022989"/>
    </source>
</evidence>
<keyword evidence="3 7" id="KW-0812">Transmembrane</keyword>
<dbReference type="Gene3D" id="1.25.40.10">
    <property type="entry name" value="Tetratricopeptide repeat domain"/>
    <property type="match status" value="1"/>
</dbReference>
<evidence type="ECO:0000259" key="8">
    <source>
        <dbReference type="Pfam" id="PF01694"/>
    </source>
</evidence>
<feature type="transmembrane region" description="Helical" evidence="7">
    <location>
        <begin position="295"/>
        <end position="314"/>
    </location>
</feature>
<evidence type="ECO:0000256" key="2">
    <source>
        <dbReference type="ARBA" id="ARBA00009045"/>
    </source>
</evidence>
<keyword evidence="5 7" id="KW-1133">Transmembrane helix</keyword>
<feature type="domain" description="Peptidase S54 rhomboid" evidence="8">
    <location>
        <begin position="231"/>
        <end position="372"/>
    </location>
</feature>
<accession>A0A6M7WQH2</accession>
<dbReference type="InterPro" id="IPR050925">
    <property type="entry name" value="Rhomboid_protease_S54"/>
</dbReference>
<name>A0A6M7WQH2_RHILI</name>
<dbReference type="GO" id="GO:0016020">
    <property type="term" value="C:membrane"/>
    <property type="evidence" value="ECO:0007669"/>
    <property type="project" value="UniProtKB-SubCell"/>
</dbReference>
<protein>
    <submittedName>
        <fullName evidence="9">Rhomboid family intramembrane serine protease</fullName>
    </submittedName>
</protein>
<evidence type="ECO:0000256" key="3">
    <source>
        <dbReference type="ARBA" id="ARBA00022692"/>
    </source>
</evidence>
<evidence type="ECO:0000313" key="9">
    <source>
        <dbReference type="EMBL" id="QKD02028.1"/>
    </source>
</evidence>
<dbReference type="SUPFAM" id="SSF48452">
    <property type="entry name" value="TPR-like"/>
    <property type="match status" value="1"/>
</dbReference>
<feature type="transmembrane region" description="Helical" evidence="7">
    <location>
        <begin position="17"/>
        <end position="36"/>
    </location>
</feature>
<dbReference type="InterPro" id="IPR011990">
    <property type="entry name" value="TPR-like_helical_dom_sf"/>
</dbReference>
<evidence type="ECO:0000256" key="1">
    <source>
        <dbReference type="ARBA" id="ARBA00004141"/>
    </source>
</evidence>
<dbReference type="RefSeq" id="WP_051429675.1">
    <property type="nucleotide sequence ID" value="NZ_CP033367.1"/>
</dbReference>
<dbReference type="Proteomes" id="UP000503017">
    <property type="component" value="Chromosome"/>
</dbReference>
<feature type="transmembrane region" description="Helical" evidence="7">
    <location>
        <begin position="233"/>
        <end position="257"/>
    </location>
</feature>
<feature type="transmembrane region" description="Helical" evidence="7">
    <location>
        <begin position="42"/>
        <end position="63"/>
    </location>
</feature>
<evidence type="ECO:0000256" key="6">
    <source>
        <dbReference type="ARBA" id="ARBA00023136"/>
    </source>
</evidence>
<dbReference type="GO" id="GO:0006508">
    <property type="term" value="P:proteolysis"/>
    <property type="evidence" value="ECO:0007669"/>
    <property type="project" value="UniProtKB-KW"/>
</dbReference>
<comment type="similarity">
    <text evidence="2">Belongs to the peptidase S54 family.</text>
</comment>
<dbReference type="EMBL" id="CP033367">
    <property type="protein sequence ID" value="QKD02028.1"/>
    <property type="molecule type" value="Genomic_DNA"/>
</dbReference>
<feature type="transmembrane region" description="Helical" evidence="7">
    <location>
        <begin position="269"/>
        <end position="289"/>
    </location>
</feature>
<sequence>MLGTDQDQKFYYSSAKLIKSLPIFALLLGLGAFGLHDQHAPLQLVVSGWICLIAGALMGSITLRRLLTRAPALVLSPQGLEVPSVGNLIPWSAIAKLSEVSTKRAVILRLAVDPAYAQSVPRPWYALQRGRKLTLSIPISQVDAAGMDITQLCRTYMAAQPTALNAVQEQDGRDLAPPATQPLASYGLIALLVVIYCAELTFAINPNQGGAPSTQTLVALGGMFRSLIWSGQWWRLVTATLMHASIVHLLGNGFALWRAGLLLEGLVGRLWFLALFALCAVGGEVASLYMTPANVVGVGASGGIVGLFATAIVLSFHFRSSAQRSLMQVRAISILVPSVLPFLSASDKGLRIDYSAHIGGAIVGAVLALALMSFWSRDQVRPLYTRAAGVVAGAFALVAVGALVPITHIHAAYAAYAAYPTESAFAAFFNGRYGDAMRMFQQQSEMPDAQVAYDDLWRIMAMGYAKDPELQTQAQQAQAKLAPATWPYPVFDLFMGKLDAKGLQMKAVGNDQLCEAVFYSAEEYLIGGHIEDAKLLLKNAVSICPKTFLEFDGAELELKRLQGGNAGS</sequence>
<proteinExistence type="inferred from homology"/>
<dbReference type="InterPro" id="IPR035952">
    <property type="entry name" value="Rhomboid-like_sf"/>
</dbReference>
<comment type="subcellular location">
    <subcellularLocation>
        <location evidence="1">Membrane</location>
        <topology evidence="1">Multi-pass membrane protein</topology>
    </subcellularLocation>
</comment>
<evidence type="ECO:0000313" key="10">
    <source>
        <dbReference type="Proteomes" id="UP000503017"/>
    </source>
</evidence>
<dbReference type="Gene3D" id="1.20.1540.10">
    <property type="entry name" value="Rhomboid-like"/>
    <property type="match status" value="1"/>
</dbReference>
<feature type="transmembrane region" description="Helical" evidence="7">
    <location>
        <begin position="387"/>
        <end position="407"/>
    </location>
</feature>